<proteinExistence type="predicted"/>
<dbReference type="EMBL" id="VANU01000004">
    <property type="protein sequence ID" value="TLP37643.1"/>
    <property type="molecule type" value="Genomic_DNA"/>
</dbReference>
<dbReference type="RefSeq" id="WP_138152813.1">
    <property type="nucleotide sequence ID" value="NZ_VANU01000004.1"/>
</dbReference>
<comment type="caution">
    <text evidence="1">The sequence shown here is derived from an EMBL/GenBank/DDBJ whole genome shotgun (WGS) entry which is preliminary data.</text>
</comment>
<accession>A0A5R8Y0P5</accession>
<reference evidence="1 2" key="1">
    <citation type="submission" date="2019-05" db="EMBL/GenBank/DDBJ databases">
        <title>Arcobacter sp. nov., isolated from sea sediment.</title>
        <authorList>
            <person name="Kim W."/>
        </authorList>
    </citation>
    <scope>NUCLEOTIDE SEQUENCE [LARGE SCALE GENOMIC DNA]</scope>
    <source>
        <strain evidence="1 2">CAU 1517</strain>
    </source>
</reference>
<evidence type="ECO:0000313" key="2">
    <source>
        <dbReference type="Proteomes" id="UP000308901"/>
    </source>
</evidence>
<dbReference type="OrthoDB" id="5348849at2"/>
<name>A0A5R8Y0P5_9BACT</name>
<keyword evidence="2" id="KW-1185">Reference proteome</keyword>
<dbReference type="AlphaFoldDB" id="A0A5R8Y0P5"/>
<dbReference type="Proteomes" id="UP000308901">
    <property type="component" value="Unassembled WGS sequence"/>
</dbReference>
<organism evidence="1 2">
    <name type="scientific">Arcobacter arenosus</name>
    <dbReference type="NCBI Taxonomy" id="2576037"/>
    <lineage>
        <taxon>Bacteria</taxon>
        <taxon>Pseudomonadati</taxon>
        <taxon>Campylobacterota</taxon>
        <taxon>Epsilonproteobacteria</taxon>
        <taxon>Campylobacterales</taxon>
        <taxon>Arcobacteraceae</taxon>
        <taxon>Arcobacter</taxon>
    </lineage>
</organism>
<gene>
    <name evidence="1" type="ORF">FDK22_10010</name>
</gene>
<protein>
    <submittedName>
        <fullName evidence="1">Uncharacterized protein</fullName>
    </submittedName>
</protein>
<evidence type="ECO:0000313" key="1">
    <source>
        <dbReference type="EMBL" id="TLP37643.1"/>
    </source>
</evidence>
<sequence>MSSIDNIVNKFNIGFLSTVIDSNNSMMDQFSQFDKPTDFRATIKEISSEAYTPPPSQLVQLDGYTLDKNNNKIPTKITLDGVYAKDSFLDEDGNWDKEAEAEAYKQRELKYKKEVIEDWLKNIDFELQSKAELMKALLAKTES</sequence>